<dbReference type="Gene3D" id="3.40.50.1390">
    <property type="entry name" value="Resolvase, N-terminal catalytic domain"/>
    <property type="match status" value="1"/>
</dbReference>
<dbReference type="Pfam" id="PF00239">
    <property type="entry name" value="Resolvase"/>
    <property type="match status" value="1"/>
</dbReference>
<dbReference type="InterPro" id="IPR038109">
    <property type="entry name" value="DNA_bind_recomb_sf"/>
</dbReference>
<dbReference type="InterPro" id="IPR006119">
    <property type="entry name" value="Resolv_N"/>
</dbReference>
<reference evidence="3" key="1">
    <citation type="submission" date="2021-05" db="EMBL/GenBank/DDBJ databases">
        <title>Energy efficiency and biological interactions define the core microbiome of deep oligotrophic groundwater.</title>
        <authorList>
            <person name="Mehrshad M."/>
            <person name="Lopez-Fernandez M."/>
            <person name="Bell E."/>
            <person name="Bernier-Latmani R."/>
            <person name="Bertilsson S."/>
            <person name="Dopson M."/>
        </authorList>
    </citation>
    <scope>NUCLEOTIDE SEQUENCE</scope>
    <source>
        <strain evidence="3">Modern_marine.mb.64</strain>
    </source>
</reference>
<dbReference type="Pfam" id="PF07508">
    <property type="entry name" value="Recombinase"/>
    <property type="match status" value="1"/>
</dbReference>
<sequence length="708" mass="81227">MNESIKVQPHHLERDAYLYIRQSSMRQVVENIESTKRQYALRTRATALGWHDERIVVIDSDQGESGASAAWREGFQRLVTDVGMGRAGIVMGLEVSRLARNNADWHRLLEICALADTLILDEDGVYDPSNFNDRLLLGLKGTMSEAELHVLKSRLRGGILNKVRRGEYRCVLPTGFIYNETGDVALDPDAQVRESIAYFFETFSRVGSAHQTVKAFRSEGIRFPSRLRKHGDTKVIFQPLTASTAMRTLHNPRYAGVYAYGRRRYQRTADGKKVLRERDCTDWLACIPDAHPGYITWDQYQENLKILETNGRGYELARKSPPREGAALLQGRAVCGRCGRHFRVRYVSRRGGTESWYVCDRARGTRAEPNCQSIAGRPIDEAVGTLVAEKMTPAAVELALEIRREIEDRQQEADRLHCRAIERAQIEADLAQRRFMMIDPNNRLVADTLEADWNDKLRALAKAREERECGRHKDKVKLDDVIRERFIAMTTDFKRLWTDTATPNRERKRMLAHIIEDVTLIKCQGEGTTKIHVRFTGGKTETLTTQNPKSSAQQVKTPPEIVAHVDQLLDDHVYSEIADLLNKRDFHPGGSTRPGRENDRFTGNRVAYLVHRYGLRSRYDRLRDRGMLTKKEMADRLTIHEHTLVQWAKHGIVIRHPYNGHAYLYEDPGPNAPTKHCSRWDTLIDRAPVIQTKKREEFQLARIESKEV</sequence>
<protein>
    <submittedName>
        <fullName evidence="3">Recombinase family protein</fullName>
    </submittedName>
</protein>
<dbReference type="PROSITE" id="PS51736">
    <property type="entry name" value="RECOMBINASES_3"/>
    <property type="match status" value="1"/>
</dbReference>
<name>A0A948RUT3_UNCEI</name>
<feature type="domain" description="Resolvase/invertase-type recombinase catalytic" evidence="1">
    <location>
        <begin position="15"/>
        <end position="166"/>
    </location>
</feature>
<dbReference type="SUPFAM" id="SSF53041">
    <property type="entry name" value="Resolvase-like"/>
    <property type="match status" value="1"/>
</dbReference>
<dbReference type="EMBL" id="JAHJDP010000029">
    <property type="protein sequence ID" value="MBU2690376.1"/>
    <property type="molecule type" value="Genomic_DNA"/>
</dbReference>
<dbReference type="Proteomes" id="UP000777784">
    <property type="component" value="Unassembled WGS sequence"/>
</dbReference>
<dbReference type="Pfam" id="PF13408">
    <property type="entry name" value="Zn_ribbon_recom"/>
    <property type="match status" value="1"/>
</dbReference>
<dbReference type="PANTHER" id="PTHR30461">
    <property type="entry name" value="DNA-INVERTASE FROM LAMBDOID PROPHAGE"/>
    <property type="match status" value="1"/>
</dbReference>
<dbReference type="AlphaFoldDB" id="A0A948RUT3"/>
<proteinExistence type="predicted"/>
<dbReference type="Gene3D" id="3.90.1750.20">
    <property type="entry name" value="Putative Large Serine Recombinase, Chain B, Domain 2"/>
    <property type="match status" value="1"/>
</dbReference>
<dbReference type="GO" id="GO:0000150">
    <property type="term" value="F:DNA strand exchange activity"/>
    <property type="evidence" value="ECO:0007669"/>
    <property type="project" value="InterPro"/>
</dbReference>
<accession>A0A948RUT3</accession>
<evidence type="ECO:0000313" key="3">
    <source>
        <dbReference type="EMBL" id="MBU2690376.1"/>
    </source>
</evidence>
<dbReference type="SMART" id="SM00857">
    <property type="entry name" value="Resolvase"/>
    <property type="match status" value="1"/>
</dbReference>
<dbReference type="InterPro" id="IPR036162">
    <property type="entry name" value="Resolvase-like_N_sf"/>
</dbReference>
<dbReference type="CDD" id="cd00338">
    <property type="entry name" value="Ser_Recombinase"/>
    <property type="match status" value="1"/>
</dbReference>
<organism evidence="3 4">
    <name type="scientific">Eiseniibacteriota bacterium</name>
    <dbReference type="NCBI Taxonomy" id="2212470"/>
    <lineage>
        <taxon>Bacteria</taxon>
        <taxon>Candidatus Eiseniibacteriota</taxon>
    </lineage>
</organism>
<evidence type="ECO:0000259" key="2">
    <source>
        <dbReference type="PROSITE" id="PS51737"/>
    </source>
</evidence>
<dbReference type="PROSITE" id="PS51737">
    <property type="entry name" value="RECOMBINASE_DNA_BIND"/>
    <property type="match status" value="1"/>
</dbReference>
<gene>
    <name evidence="3" type="ORF">KJ970_05565</name>
</gene>
<dbReference type="PANTHER" id="PTHR30461:SF23">
    <property type="entry name" value="DNA RECOMBINASE-RELATED"/>
    <property type="match status" value="1"/>
</dbReference>
<evidence type="ECO:0000259" key="1">
    <source>
        <dbReference type="PROSITE" id="PS51736"/>
    </source>
</evidence>
<evidence type="ECO:0000313" key="4">
    <source>
        <dbReference type="Proteomes" id="UP000777784"/>
    </source>
</evidence>
<dbReference type="InterPro" id="IPR011109">
    <property type="entry name" value="DNA_bind_recombinase_dom"/>
</dbReference>
<dbReference type="InterPro" id="IPR025827">
    <property type="entry name" value="Zn_ribbon_recom_dom"/>
</dbReference>
<dbReference type="GO" id="GO:0003677">
    <property type="term" value="F:DNA binding"/>
    <property type="evidence" value="ECO:0007669"/>
    <property type="project" value="InterPro"/>
</dbReference>
<feature type="domain" description="Recombinase" evidence="2">
    <location>
        <begin position="173"/>
        <end position="313"/>
    </location>
</feature>
<comment type="caution">
    <text evidence="3">The sequence shown here is derived from an EMBL/GenBank/DDBJ whole genome shotgun (WGS) entry which is preliminary data.</text>
</comment>
<dbReference type="InterPro" id="IPR050639">
    <property type="entry name" value="SSR_resolvase"/>
</dbReference>